<keyword evidence="2" id="KW-1185">Reference proteome</keyword>
<dbReference type="AlphaFoldDB" id="A0AAE0PGZ9"/>
<evidence type="ECO:0000313" key="1">
    <source>
        <dbReference type="EMBL" id="KAK3399823.1"/>
    </source>
</evidence>
<name>A0AAE0PGZ9_SORBR</name>
<dbReference type="Proteomes" id="UP001281003">
    <property type="component" value="Unassembled WGS sequence"/>
</dbReference>
<comment type="caution">
    <text evidence="1">The sequence shown here is derived from an EMBL/GenBank/DDBJ whole genome shotgun (WGS) entry which is preliminary data.</text>
</comment>
<sequence length="103" mass="11675">MPLKNSLLRLTTTPEDDLIHTFDQARLDRLAASMQPLLTRNVTEEELEALLKEAEDCLKEVTITDTTDIGKSGKASKRFQGWSWMRSNKVKRAKTTDIKVEGV</sequence>
<organism evidence="1 2">
    <name type="scientific">Sordaria brevicollis</name>
    <dbReference type="NCBI Taxonomy" id="83679"/>
    <lineage>
        <taxon>Eukaryota</taxon>
        <taxon>Fungi</taxon>
        <taxon>Dikarya</taxon>
        <taxon>Ascomycota</taxon>
        <taxon>Pezizomycotina</taxon>
        <taxon>Sordariomycetes</taxon>
        <taxon>Sordariomycetidae</taxon>
        <taxon>Sordariales</taxon>
        <taxon>Sordariaceae</taxon>
        <taxon>Sordaria</taxon>
    </lineage>
</organism>
<reference evidence="1" key="1">
    <citation type="journal article" date="2023" name="Mol. Phylogenet. Evol.">
        <title>Genome-scale phylogeny and comparative genomics of the fungal order Sordariales.</title>
        <authorList>
            <person name="Hensen N."/>
            <person name="Bonometti L."/>
            <person name="Westerberg I."/>
            <person name="Brannstrom I.O."/>
            <person name="Guillou S."/>
            <person name="Cros-Aarteil S."/>
            <person name="Calhoun S."/>
            <person name="Haridas S."/>
            <person name="Kuo A."/>
            <person name="Mondo S."/>
            <person name="Pangilinan J."/>
            <person name="Riley R."/>
            <person name="LaButti K."/>
            <person name="Andreopoulos B."/>
            <person name="Lipzen A."/>
            <person name="Chen C."/>
            <person name="Yan M."/>
            <person name="Daum C."/>
            <person name="Ng V."/>
            <person name="Clum A."/>
            <person name="Steindorff A."/>
            <person name="Ohm R.A."/>
            <person name="Martin F."/>
            <person name="Silar P."/>
            <person name="Natvig D.O."/>
            <person name="Lalanne C."/>
            <person name="Gautier V."/>
            <person name="Ament-Velasquez S.L."/>
            <person name="Kruys A."/>
            <person name="Hutchinson M.I."/>
            <person name="Powell A.J."/>
            <person name="Barry K."/>
            <person name="Miller A.N."/>
            <person name="Grigoriev I.V."/>
            <person name="Debuchy R."/>
            <person name="Gladieux P."/>
            <person name="Hiltunen Thoren M."/>
            <person name="Johannesson H."/>
        </authorList>
    </citation>
    <scope>NUCLEOTIDE SEQUENCE</scope>
    <source>
        <strain evidence="1">FGSC 1904</strain>
    </source>
</reference>
<reference evidence="1" key="2">
    <citation type="submission" date="2023-07" db="EMBL/GenBank/DDBJ databases">
        <authorList>
            <consortium name="Lawrence Berkeley National Laboratory"/>
            <person name="Haridas S."/>
            <person name="Hensen N."/>
            <person name="Bonometti L."/>
            <person name="Westerberg I."/>
            <person name="Brannstrom I.O."/>
            <person name="Guillou S."/>
            <person name="Cros-Aarteil S."/>
            <person name="Calhoun S."/>
            <person name="Kuo A."/>
            <person name="Mondo S."/>
            <person name="Pangilinan J."/>
            <person name="Riley R."/>
            <person name="LaButti K."/>
            <person name="Andreopoulos B."/>
            <person name="Lipzen A."/>
            <person name="Chen C."/>
            <person name="Yanf M."/>
            <person name="Daum C."/>
            <person name="Ng V."/>
            <person name="Clum A."/>
            <person name="Steindorff A."/>
            <person name="Ohm R."/>
            <person name="Martin F."/>
            <person name="Silar P."/>
            <person name="Natvig D."/>
            <person name="Lalanne C."/>
            <person name="Gautier V."/>
            <person name="Ament-velasquez S.L."/>
            <person name="Kruys A."/>
            <person name="Hutchinson M.I."/>
            <person name="Powell A.J."/>
            <person name="Barry K."/>
            <person name="Miller A.N."/>
            <person name="Grigoriev I.V."/>
            <person name="Debuchy R."/>
            <person name="Gladieux P."/>
            <person name="Thoren M.H."/>
            <person name="Johannesson H."/>
        </authorList>
    </citation>
    <scope>NUCLEOTIDE SEQUENCE</scope>
    <source>
        <strain evidence="1">FGSC 1904</strain>
    </source>
</reference>
<protein>
    <submittedName>
        <fullName evidence="1">Uncharacterized protein</fullName>
    </submittedName>
</protein>
<dbReference type="EMBL" id="JAUTDP010000004">
    <property type="protein sequence ID" value="KAK3399823.1"/>
    <property type="molecule type" value="Genomic_DNA"/>
</dbReference>
<evidence type="ECO:0000313" key="2">
    <source>
        <dbReference type="Proteomes" id="UP001281003"/>
    </source>
</evidence>
<proteinExistence type="predicted"/>
<accession>A0AAE0PGZ9</accession>
<gene>
    <name evidence="1" type="ORF">B0T20DRAFT_169904</name>
</gene>